<feature type="transmembrane region" description="Helical" evidence="1">
    <location>
        <begin position="399"/>
        <end position="417"/>
    </location>
</feature>
<dbReference type="AlphaFoldDB" id="A0A376BVV2"/>
<feature type="transmembrane region" description="Helical" evidence="1">
    <location>
        <begin position="173"/>
        <end position="200"/>
    </location>
</feature>
<feature type="transmembrane region" description="Helical" evidence="1">
    <location>
        <begin position="326"/>
        <end position="344"/>
    </location>
</feature>
<feature type="transmembrane region" description="Helical" evidence="1">
    <location>
        <begin position="94"/>
        <end position="116"/>
    </location>
</feature>
<feature type="transmembrane region" description="Helical" evidence="1">
    <location>
        <begin position="429"/>
        <end position="449"/>
    </location>
</feature>
<gene>
    <name evidence="2" type="ORF">NCTC10283_02535</name>
</gene>
<dbReference type="RefSeq" id="WP_034291184.1">
    <property type="nucleotide sequence ID" value="NZ_CP091519.2"/>
</dbReference>
<organism evidence="2 3">
    <name type="scientific">Alysiella crassa</name>
    <dbReference type="NCBI Taxonomy" id="153491"/>
    <lineage>
        <taxon>Bacteria</taxon>
        <taxon>Pseudomonadati</taxon>
        <taxon>Pseudomonadota</taxon>
        <taxon>Betaproteobacteria</taxon>
        <taxon>Neisseriales</taxon>
        <taxon>Neisseriaceae</taxon>
        <taxon>Alysiella</taxon>
    </lineage>
</organism>
<keyword evidence="1" id="KW-0472">Membrane</keyword>
<evidence type="ECO:0008006" key="4">
    <source>
        <dbReference type="Google" id="ProtNLM"/>
    </source>
</evidence>
<protein>
    <recommendedName>
        <fullName evidence="4">Glycosyltransferase RgtA/B/C/D-like domain-containing protein</fullName>
    </recommendedName>
</protein>
<dbReference type="EMBL" id="UFSO01000003">
    <property type="protein sequence ID" value="SSY80971.1"/>
    <property type="molecule type" value="Genomic_DNA"/>
</dbReference>
<feature type="transmembrane region" description="Helical" evidence="1">
    <location>
        <begin position="300"/>
        <end position="320"/>
    </location>
</feature>
<dbReference type="STRING" id="1120980.GCA_000745955_00413"/>
<feature type="transmembrane region" description="Helical" evidence="1">
    <location>
        <begin position="128"/>
        <end position="161"/>
    </location>
</feature>
<sequence length="540" mass="61056">MLTYTPINRQATEASHEYPWLLMLLVFAWLWPGVFSHDLWNPQEPALYAVISENSHPFLPTLHGEPYFQAAPIYVWVAAWCRYLLTPHIMDMYAATRFATVLFTVIGLTANGMAAYRFLGKSHGRSTVLILIGSAGLLSMGHFIGTMSVAFASIGLILWGFASLNRQVVWASILMGIGTLLLAQSMGWLIAGCLIWLALLVGLTPQWRNVRYFTTLLGALAIVVPLAILQFIVLYHLNSHAWTDYWQNHLFGAYGGLQKIHFKINIVYYFKNLLWFAFPAYPLAAWTLYRMRGAFFQTRWGILAGVWLTIFGALLAVSPSPYQDNLIILLPILAIIGAAQLDNLRRGVAAFLNWFGIMAFGLMSVFLWIGFVAINYGFPAKLAERAAYFSPFYIRDIDPMPMIVALLFTPAWIFAITRKRIRGRQAVSNWASGMTLAWALLLTLFLPWLDAAKSYRPIVQQMHNQLPPHFSGCLNIHPNHTAAQLAWREYGKFPIKSNGCTYTLIQYNPRNTAAPVADKQIIWQGKRPRQKTEAFVLIKS</sequence>
<dbReference type="OrthoDB" id="8556356at2"/>
<proteinExistence type="predicted"/>
<evidence type="ECO:0000256" key="1">
    <source>
        <dbReference type="SAM" id="Phobius"/>
    </source>
</evidence>
<dbReference type="Proteomes" id="UP000254209">
    <property type="component" value="Unassembled WGS sequence"/>
</dbReference>
<evidence type="ECO:0000313" key="3">
    <source>
        <dbReference type="Proteomes" id="UP000254209"/>
    </source>
</evidence>
<feature type="transmembrane region" description="Helical" evidence="1">
    <location>
        <begin position="266"/>
        <end position="288"/>
    </location>
</feature>
<keyword evidence="3" id="KW-1185">Reference proteome</keyword>
<name>A0A376BVV2_9NEIS</name>
<feature type="transmembrane region" description="Helical" evidence="1">
    <location>
        <begin position="20"/>
        <end position="40"/>
    </location>
</feature>
<keyword evidence="1" id="KW-0812">Transmembrane</keyword>
<reference evidence="2 3" key="1">
    <citation type="submission" date="2018-06" db="EMBL/GenBank/DDBJ databases">
        <authorList>
            <consortium name="Pathogen Informatics"/>
            <person name="Doyle S."/>
        </authorList>
    </citation>
    <scope>NUCLEOTIDE SEQUENCE [LARGE SCALE GENOMIC DNA]</scope>
    <source>
        <strain evidence="2 3">NCTC10283</strain>
    </source>
</reference>
<keyword evidence="1" id="KW-1133">Transmembrane helix</keyword>
<feature type="transmembrane region" description="Helical" evidence="1">
    <location>
        <begin position="351"/>
        <end position="379"/>
    </location>
</feature>
<feature type="transmembrane region" description="Helical" evidence="1">
    <location>
        <begin position="212"/>
        <end position="237"/>
    </location>
</feature>
<accession>A0A376BVV2</accession>
<evidence type="ECO:0000313" key="2">
    <source>
        <dbReference type="EMBL" id="SSY80971.1"/>
    </source>
</evidence>